<evidence type="ECO:0000256" key="1">
    <source>
        <dbReference type="SAM" id="MobiDB-lite"/>
    </source>
</evidence>
<evidence type="ECO:0000313" key="3">
    <source>
        <dbReference type="Proteomes" id="UP000075902"/>
    </source>
</evidence>
<feature type="compositionally biased region" description="Acidic residues" evidence="1">
    <location>
        <begin position="101"/>
        <end position="117"/>
    </location>
</feature>
<feature type="region of interest" description="Disordered" evidence="1">
    <location>
        <begin position="149"/>
        <end position="205"/>
    </location>
</feature>
<feature type="compositionally biased region" description="Basic and acidic residues" evidence="1">
    <location>
        <begin position="179"/>
        <end position="205"/>
    </location>
</feature>
<organism evidence="2 3">
    <name type="scientific">Anopheles melas</name>
    <dbReference type="NCBI Taxonomy" id="34690"/>
    <lineage>
        <taxon>Eukaryota</taxon>
        <taxon>Metazoa</taxon>
        <taxon>Ecdysozoa</taxon>
        <taxon>Arthropoda</taxon>
        <taxon>Hexapoda</taxon>
        <taxon>Insecta</taxon>
        <taxon>Pterygota</taxon>
        <taxon>Neoptera</taxon>
        <taxon>Endopterygota</taxon>
        <taxon>Diptera</taxon>
        <taxon>Nematocera</taxon>
        <taxon>Culicoidea</taxon>
        <taxon>Culicidae</taxon>
        <taxon>Anophelinae</taxon>
        <taxon>Anopheles</taxon>
    </lineage>
</organism>
<dbReference type="EnsemblMetazoa" id="AMEC002605-RA">
    <property type="protein sequence ID" value="AMEC002605-PA"/>
    <property type="gene ID" value="AMEC002605"/>
</dbReference>
<feature type="compositionally biased region" description="Polar residues" evidence="1">
    <location>
        <begin position="164"/>
        <end position="173"/>
    </location>
</feature>
<reference evidence="2" key="2">
    <citation type="submission" date="2020-05" db="UniProtKB">
        <authorList>
            <consortium name="EnsemblMetazoa"/>
        </authorList>
    </citation>
    <scope>IDENTIFICATION</scope>
    <source>
        <strain evidence="2">CM1001059</strain>
    </source>
</reference>
<keyword evidence="3" id="KW-1185">Reference proteome</keyword>
<name>A0A182THX1_9DIPT</name>
<proteinExistence type="predicted"/>
<dbReference type="Proteomes" id="UP000075902">
    <property type="component" value="Unassembled WGS sequence"/>
</dbReference>
<protein>
    <submittedName>
        <fullName evidence="2">Uncharacterized protein</fullName>
    </submittedName>
</protein>
<accession>A0A182THX1</accession>
<sequence length="227" mass="26403">MHNSIIQYMRDNAESDKSDDDTGSGTLIPDNDVLNSTIASTETDTEAEDEEEMHYRYIHSSFASQTALECWLNEHAQCFEEAKLMASAIGIDRIDDKQPHEDDEQYEDDDTQYEDDERQYVEDPQPTPENKAYQQQVLGRLWALMARNNRPPKDNCEVDDSFDADNTSASNTGIEDDEIQRKDSEHQCDDEIHYEDKENQYDDNEIHYEGNYNKANEYEEVSQTRTE</sequence>
<reference evidence="3" key="1">
    <citation type="submission" date="2014-01" db="EMBL/GenBank/DDBJ databases">
        <title>The Genome Sequence of Anopheles melas CM1001059_A (V2).</title>
        <authorList>
            <consortium name="The Broad Institute Genomics Platform"/>
            <person name="Neafsey D.E."/>
            <person name="Besansky N."/>
            <person name="Howell P."/>
            <person name="Walton C."/>
            <person name="Young S.K."/>
            <person name="Zeng Q."/>
            <person name="Gargeya S."/>
            <person name="Fitzgerald M."/>
            <person name="Haas B."/>
            <person name="Abouelleil A."/>
            <person name="Allen A.W."/>
            <person name="Alvarado L."/>
            <person name="Arachchi H.M."/>
            <person name="Berlin A.M."/>
            <person name="Chapman S.B."/>
            <person name="Gainer-Dewar J."/>
            <person name="Goldberg J."/>
            <person name="Griggs A."/>
            <person name="Gujja S."/>
            <person name="Hansen M."/>
            <person name="Howarth C."/>
            <person name="Imamovic A."/>
            <person name="Ireland A."/>
            <person name="Larimer J."/>
            <person name="McCowan C."/>
            <person name="Murphy C."/>
            <person name="Pearson M."/>
            <person name="Poon T.W."/>
            <person name="Priest M."/>
            <person name="Roberts A."/>
            <person name="Saif S."/>
            <person name="Shea T."/>
            <person name="Sisk P."/>
            <person name="Sykes S."/>
            <person name="Wortman J."/>
            <person name="Nusbaum C."/>
            <person name="Birren B."/>
        </authorList>
    </citation>
    <scope>NUCLEOTIDE SEQUENCE [LARGE SCALE GENOMIC DNA]</scope>
    <source>
        <strain evidence="3">CM1001059</strain>
    </source>
</reference>
<dbReference type="AlphaFoldDB" id="A0A182THX1"/>
<feature type="region of interest" description="Disordered" evidence="1">
    <location>
        <begin position="1"/>
        <end position="49"/>
    </location>
</feature>
<feature type="region of interest" description="Disordered" evidence="1">
    <location>
        <begin position="95"/>
        <end position="131"/>
    </location>
</feature>
<dbReference type="VEuPathDB" id="VectorBase:AMEC002605"/>
<evidence type="ECO:0000313" key="2">
    <source>
        <dbReference type="EnsemblMetazoa" id="AMEC002605-PA"/>
    </source>
</evidence>